<accession>A0ABS0H0T9</accession>
<gene>
    <name evidence="1" type="ORF">I0C86_24410</name>
</gene>
<keyword evidence="2" id="KW-1185">Reference proteome</keyword>
<proteinExistence type="predicted"/>
<organism evidence="1 2">
    <name type="scientific">Plantactinospora alkalitolerans</name>
    <dbReference type="NCBI Taxonomy" id="2789879"/>
    <lineage>
        <taxon>Bacteria</taxon>
        <taxon>Bacillati</taxon>
        <taxon>Actinomycetota</taxon>
        <taxon>Actinomycetes</taxon>
        <taxon>Micromonosporales</taxon>
        <taxon>Micromonosporaceae</taxon>
        <taxon>Plantactinospora</taxon>
    </lineage>
</organism>
<evidence type="ECO:0000313" key="2">
    <source>
        <dbReference type="Proteomes" id="UP000638560"/>
    </source>
</evidence>
<reference evidence="1 2" key="1">
    <citation type="submission" date="2020-11" db="EMBL/GenBank/DDBJ databases">
        <title>A novel isolate from a Black sea contaminated sediment with potential to produce alkanes: Plantactinospora alkalitolerans sp. nov.</title>
        <authorList>
            <person name="Carro L."/>
            <person name="Veyisoglu A."/>
            <person name="Guven K."/>
            <person name="Schumann P."/>
            <person name="Klenk H.-P."/>
            <person name="Sahin N."/>
        </authorList>
    </citation>
    <scope>NUCLEOTIDE SEQUENCE [LARGE SCALE GENOMIC DNA]</scope>
    <source>
        <strain evidence="1 2">S1510</strain>
    </source>
</reference>
<protein>
    <submittedName>
        <fullName evidence="1">Uncharacterized protein</fullName>
    </submittedName>
</protein>
<dbReference type="EMBL" id="JADPUN010000216">
    <property type="protein sequence ID" value="MBF9132079.1"/>
    <property type="molecule type" value="Genomic_DNA"/>
</dbReference>
<evidence type="ECO:0000313" key="1">
    <source>
        <dbReference type="EMBL" id="MBF9132079.1"/>
    </source>
</evidence>
<comment type="caution">
    <text evidence="1">The sequence shown here is derived from an EMBL/GenBank/DDBJ whole genome shotgun (WGS) entry which is preliminary data.</text>
</comment>
<name>A0ABS0H0T9_9ACTN</name>
<dbReference type="Proteomes" id="UP000638560">
    <property type="component" value="Unassembled WGS sequence"/>
</dbReference>
<sequence length="96" mass="10495">MQVYCRLEVVVHDPEAVTSLAGQQLRAADIDWSEEDDDVDTAVSELTADLVESLAGVVDPDRMLDGVTGVEARGGRIWAEIGEAHQRFQPGFQDPE</sequence>